<dbReference type="InterPro" id="IPR036047">
    <property type="entry name" value="F-box-like_dom_sf"/>
</dbReference>
<evidence type="ECO:0000313" key="3">
    <source>
        <dbReference type="Proteomes" id="UP000054270"/>
    </source>
</evidence>
<dbReference type="EMBL" id="KN817523">
    <property type="protein sequence ID" value="KJA27766.1"/>
    <property type="molecule type" value="Genomic_DNA"/>
</dbReference>
<dbReference type="Gene3D" id="1.20.1280.50">
    <property type="match status" value="1"/>
</dbReference>
<organism evidence="2 3">
    <name type="scientific">Hypholoma sublateritium (strain FD-334 SS-4)</name>
    <dbReference type="NCBI Taxonomy" id="945553"/>
    <lineage>
        <taxon>Eukaryota</taxon>
        <taxon>Fungi</taxon>
        <taxon>Dikarya</taxon>
        <taxon>Basidiomycota</taxon>
        <taxon>Agaricomycotina</taxon>
        <taxon>Agaricomycetes</taxon>
        <taxon>Agaricomycetidae</taxon>
        <taxon>Agaricales</taxon>
        <taxon>Agaricineae</taxon>
        <taxon>Strophariaceae</taxon>
        <taxon>Hypholoma</taxon>
    </lineage>
</organism>
<keyword evidence="3" id="KW-1185">Reference proteome</keyword>
<dbReference type="OrthoDB" id="3059014at2759"/>
<dbReference type="SMART" id="SM00256">
    <property type="entry name" value="FBOX"/>
    <property type="match status" value="1"/>
</dbReference>
<evidence type="ECO:0000259" key="1">
    <source>
        <dbReference type="PROSITE" id="PS50181"/>
    </source>
</evidence>
<reference evidence="3" key="1">
    <citation type="submission" date="2014-04" db="EMBL/GenBank/DDBJ databases">
        <title>Evolutionary Origins and Diversification of the Mycorrhizal Mutualists.</title>
        <authorList>
            <consortium name="DOE Joint Genome Institute"/>
            <consortium name="Mycorrhizal Genomics Consortium"/>
            <person name="Kohler A."/>
            <person name="Kuo A."/>
            <person name="Nagy L.G."/>
            <person name="Floudas D."/>
            <person name="Copeland A."/>
            <person name="Barry K.W."/>
            <person name="Cichocki N."/>
            <person name="Veneault-Fourrey C."/>
            <person name="LaButti K."/>
            <person name="Lindquist E.A."/>
            <person name="Lipzen A."/>
            <person name="Lundell T."/>
            <person name="Morin E."/>
            <person name="Murat C."/>
            <person name="Riley R."/>
            <person name="Ohm R."/>
            <person name="Sun H."/>
            <person name="Tunlid A."/>
            <person name="Henrissat B."/>
            <person name="Grigoriev I.V."/>
            <person name="Hibbett D.S."/>
            <person name="Martin F."/>
        </authorList>
    </citation>
    <scope>NUCLEOTIDE SEQUENCE [LARGE SCALE GENOMIC DNA]</scope>
    <source>
        <strain evidence="3">FD-334 SS-4</strain>
    </source>
</reference>
<dbReference type="PROSITE" id="PS50181">
    <property type="entry name" value="FBOX"/>
    <property type="match status" value="1"/>
</dbReference>
<dbReference type="InterPro" id="IPR001810">
    <property type="entry name" value="F-box_dom"/>
</dbReference>
<sequence>MLPLDDTNLAPQQNRIAILSSLKLTTIPPELLTEVLKNLPLKALLRVRKVCKYLSAATRTRAVWALLVTRYLAKPRHSPRLRLERPIDTYTSEELENLFLLWTSARIGWSYFTDNEEKDEQTAFDRGFPVQTDEYSSAHLIQGGRWMLVATRTGAVTYYDLDAEIITGTELIPPQTKVQRFSRTRMCVDVDADSPMLSFRFASSLIGHGPSASIQLWQVDIKLDDAQRTIGLTATHLASFPLPLPMMTLLEMHLLGPTIAFEGMYYCAEYGRGEIYISVMDWQRASKNPPDYAWRIIDQQNCYCVGLLPGNKILLNNMRGPKAYDWTRLEAKKAMPTQPAPIGRAIEANLDDIPQHTRGWCFDEDTSQFIYSEGRSLYRVVVKDAHSESLVSHSPVQLVDGYGEYQIDAHAVGRKCAAAVTVDGEVWLTRYALKKYLELFYGIRKKRPSSLHPSVYRYDILMDEASGRIVLHGLPEAPWASVIDFALVRKP</sequence>
<name>A0A0D2PGZ5_HYPSF</name>
<feature type="domain" description="F-box" evidence="1">
    <location>
        <begin position="21"/>
        <end position="67"/>
    </location>
</feature>
<accession>A0A0D2PGZ5</accession>
<dbReference type="OMA" id="RITEYRS"/>
<evidence type="ECO:0000313" key="2">
    <source>
        <dbReference type="EMBL" id="KJA27766.1"/>
    </source>
</evidence>
<dbReference type="SUPFAM" id="SSF81383">
    <property type="entry name" value="F-box domain"/>
    <property type="match status" value="1"/>
</dbReference>
<proteinExistence type="predicted"/>
<dbReference type="AlphaFoldDB" id="A0A0D2PGZ5"/>
<dbReference type="Pfam" id="PF12937">
    <property type="entry name" value="F-box-like"/>
    <property type="match status" value="1"/>
</dbReference>
<dbReference type="Proteomes" id="UP000054270">
    <property type="component" value="Unassembled WGS sequence"/>
</dbReference>
<protein>
    <recommendedName>
        <fullName evidence="1">F-box domain-containing protein</fullName>
    </recommendedName>
</protein>
<gene>
    <name evidence="2" type="ORF">HYPSUDRAFT_34909</name>
</gene>